<dbReference type="Gene3D" id="3.30.70.330">
    <property type="match status" value="1"/>
</dbReference>
<organism evidence="4 5">
    <name type="scientific">Sorghum bicolor</name>
    <name type="common">Sorghum</name>
    <name type="synonym">Sorghum vulgare</name>
    <dbReference type="NCBI Taxonomy" id="4558"/>
    <lineage>
        <taxon>Eukaryota</taxon>
        <taxon>Viridiplantae</taxon>
        <taxon>Streptophyta</taxon>
        <taxon>Embryophyta</taxon>
        <taxon>Tracheophyta</taxon>
        <taxon>Spermatophyta</taxon>
        <taxon>Magnoliopsida</taxon>
        <taxon>Liliopsida</taxon>
        <taxon>Poales</taxon>
        <taxon>Poaceae</taxon>
        <taxon>PACMAD clade</taxon>
        <taxon>Panicoideae</taxon>
        <taxon>Andropogonodae</taxon>
        <taxon>Andropogoneae</taxon>
        <taxon>Sorghinae</taxon>
        <taxon>Sorghum</taxon>
    </lineage>
</organism>
<dbReference type="PANTHER" id="PTHR48027">
    <property type="entry name" value="HETEROGENEOUS NUCLEAR RIBONUCLEOPROTEIN 87F-RELATED"/>
    <property type="match status" value="1"/>
</dbReference>
<dbReference type="InterPro" id="IPR012677">
    <property type="entry name" value="Nucleotide-bd_a/b_plait_sf"/>
</dbReference>
<dbReference type="OMA" id="PMRVKFA"/>
<reference evidence="4 5" key="1">
    <citation type="journal article" date="2009" name="Nature">
        <title>The Sorghum bicolor genome and the diversification of grasses.</title>
        <authorList>
            <person name="Paterson A.H."/>
            <person name="Bowers J.E."/>
            <person name="Bruggmann R."/>
            <person name="Dubchak I."/>
            <person name="Grimwood J."/>
            <person name="Gundlach H."/>
            <person name="Haberer G."/>
            <person name="Hellsten U."/>
            <person name="Mitros T."/>
            <person name="Poliakov A."/>
            <person name="Schmutz J."/>
            <person name="Spannagl M."/>
            <person name="Tang H."/>
            <person name="Wang X."/>
            <person name="Wicker T."/>
            <person name="Bharti A.K."/>
            <person name="Chapman J."/>
            <person name="Feltus F.A."/>
            <person name="Gowik U."/>
            <person name="Grigoriev I.V."/>
            <person name="Lyons E."/>
            <person name="Maher C.A."/>
            <person name="Martis M."/>
            <person name="Narechania A."/>
            <person name="Otillar R.P."/>
            <person name="Penning B.W."/>
            <person name="Salamov A.A."/>
            <person name="Wang Y."/>
            <person name="Zhang L."/>
            <person name="Carpita N.C."/>
            <person name="Freeling M."/>
            <person name="Gingle A.R."/>
            <person name="Hash C.T."/>
            <person name="Keller B."/>
            <person name="Klein P."/>
            <person name="Kresovich S."/>
            <person name="McCann M.C."/>
            <person name="Ming R."/>
            <person name="Peterson D.G."/>
            <person name="Mehboob-ur-Rahman"/>
            <person name="Ware D."/>
            <person name="Westhoff P."/>
            <person name="Mayer K.F."/>
            <person name="Messing J."/>
            <person name="Rokhsar D.S."/>
        </authorList>
    </citation>
    <scope>NUCLEOTIDE SEQUENCE [LARGE SCALE GENOMIC DNA]</scope>
    <source>
        <strain evidence="5">cv. BTx623</strain>
    </source>
</reference>
<dbReference type="InterPro" id="IPR005174">
    <property type="entry name" value="KIB1-4_b-propeller"/>
</dbReference>
<dbReference type="EMBL" id="CM000764">
    <property type="protein sequence ID" value="KXG28030.1"/>
    <property type="molecule type" value="Genomic_DNA"/>
</dbReference>
<dbReference type="SMART" id="SM00360">
    <property type="entry name" value="RRM"/>
    <property type="match status" value="1"/>
</dbReference>
<evidence type="ECO:0000256" key="2">
    <source>
        <dbReference type="PROSITE-ProRule" id="PRU00176"/>
    </source>
</evidence>
<dbReference type="STRING" id="4558.A0A1B6PQU6"/>
<evidence type="ECO:0000259" key="3">
    <source>
        <dbReference type="PROSITE" id="PS50102"/>
    </source>
</evidence>
<dbReference type="Pfam" id="PF03478">
    <property type="entry name" value="Beta-prop_KIB1-4"/>
    <property type="match status" value="1"/>
</dbReference>
<dbReference type="Proteomes" id="UP000000768">
    <property type="component" value="Chromosome 5"/>
</dbReference>
<dbReference type="FunCoup" id="A0A1B6PQU6">
    <property type="interactions" value="125"/>
</dbReference>
<name>A0A1B6PQU6_SORBI</name>
<keyword evidence="1 2" id="KW-0694">RNA-binding</keyword>
<evidence type="ECO:0000313" key="5">
    <source>
        <dbReference type="Proteomes" id="UP000000768"/>
    </source>
</evidence>
<protein>
    <recommendedName>
        <fullName evidence="3">RRM domain-containing protein</fullName>
    </recommendedName>
</protein>
<dbReference type="Pfam" id="PF00076">
    <property type="entry name" value="RRM_1"/>
    <property type="match status" value="1"/>
</dbReference>
<gene>
    <name evidence="4" type="ORF">SORBI_3005G077600</name>
</gene>
<proteinExistence type="predicted"/>
<dbReference type="GO" id="GO:0003723">
    <property type="term" value="F:RNA binding"/>
    <property type="evidence" value="ECO:0007669"/>
    <property type="project" value="UniProtKB-UniRule"/>
</dbReference>
<dbReference type="InParanoid" id="A0A1B6PQU6"/>
<evidence type="ECO:0000313" key="4">
    <source>
        <dbReference type="EMBL" id="KXG28030.1"/>
    </source>
</evidence>
<sequence>MVHKQYLGISSIVEDPCSCIAYHNGKIITCGGYWSSYCIETRQVDHPRLEIQLPSQYGKALQASYFLESRGELLLAYVLANYGYHYTIASFVDGLSVSIHAMQEVESGKIQWVKREGWSLSDRLMFLGRPSSFAVDAARFGMINGGCAYFILKSELCGGIFSKSAVKRCRLFKYSFLDDRSELIEQLPTEWDDACMWLMPQQPSIASTEEIRERLNPSHGKAAGGPRFGSYFRIYVGNLPRNVNSYRLRQFFSKYGKVAEARVMCHIKTKRSRGFGFVTLATTVDHEQEHAISRLDGQVLDGRPMRVKFADQKQSHM</sequence>
<dbReference type="InterPro" id="IPR035979">
    <property type="entry name" value="RBD_domain_sf"/>
</dbReference>
<feature type="domain" description="RRM" evidence="3">
    <location>
        <begin position="232"/>
        <end position="312"/>
    </location>
</feature>
<dbReference type="AlphaFoldDB" id="A0A1B6PQU6"/>
<dbReference type="PROSITE" id="PS50102">
    <property type="entry name" value="RRM"/>
    <property type="match status" value="1"/>
</dbReference>
<dbReference type="InterPro" id="IPR000504">
    <property type="entry name" value="RRM_dom"/>
</dbReference>
<accession>A0A1B6PQU6</accession>
<evidence type="ECO:0000256" key="1">
    <source>
        <dbReference type="ARBA" id="ARBA00022884"/>
    </source>
</evidence>
<keyword evidence="5" id="KW-1185">Reference proteome</keyword>
<dbReference type="Gramene" id="KXG28030">
    <property type="protein sequence ID" value="KXG28030"/>
    <property type="gene ID" value="SORBI_3005G077600"/>
</dbReference>
<dbReference type="InterPro" id="IPR052462">
    <property type="entry name" value="SLIRP/GR-RBP-like"/>
</dbReference>
<reference evidence="5" key="2">
    <citation type="journal article" date="2018" name="Plant J.">
        <title>The Sorghum bicolor reference genome: improved assembly, gene annotations, a transcriptome atlas, and signatures of genome organization.</title>
        <authorList>
            <person name="McCormick R.F."/>
            <person name="Truong S.K."/>
            <person name="Sreedasyam A."/>
            <person name="Jenkins J."/>
            <person name="Shu S."/>
            <person name="Sims D."/>
            <person name="Kennedy M."/>
            <person name="Amirebrahimi M."/>
            <person name="Weers B.D."/>
            <person name="McKinley B."/>
            <person name="Mattison A."/>
            <person name="Morishige D.T."/>
            <person name="Grimwood J."/>
            <person name="Schmutz J."/>
            <person name="Mullet J.E."/>
        </authorList>
    </citation>
    <scope>NUCLEOTIDE SEQUENCE [LARGE SCALE GENOMIC DNA]</scope>
    <source>
        <strain evidence="5">cv. BTx623</strain>
    </source>
</reference>
<dbReference type="SUPFAM" id="SSF54928">
    <property type="entry name" value="RNA-binding domain, RBD"/>
    <property type="match status" value="1"/>
</dbReference>